<accession>A0A098ME44</accession>
<organism evidence="3 4">
    <name type="scientific">Paenibacillus wynnii</name>
    <dbReference type="NCBI Taxonomy" id="268407"/>
    <lineage>
        <taxon>Bacteria</taxon>
        <taxon>Bacillati</taxon>
        <taxon>Bacillota</taxon>
        <taxon>Bacilli</taxon>
        <taxon>Bacillales</taxon>
        <taxon>Paenibacillaceae</taxon>
        <taxon>Paenibacillus</taxon>
    </lineage>
</organism>
<dbReference type="FunFam" id="3.20.20.30:FF:000002">
    <property type="entry name" value="LLM class flavin-dependent oxidoreductase"/>
    <property type="match status" value="1"/>
</dbReference>
<dbReference type="Pfam" id="PF00296">
    <property type="entry name" value="Bac_luciferase"/>
    <property type="match status" value="1"/>
</dbReference>
<dbReference type="PANTHER" id="PTHR30137">
    <property type="entry name" value="LUCIFERASE-LIKE MONOOXYGENASE"/>
    <property type="match status" value="1"/>
</dbReference>
<dbReference type="Gene3D" id="3.20.20.30">
    <property type="entry name" value="Luciferase-like domain"/>
    <property type="match status" value="1"/>
</dbReference>
<dbReference type="STRING" id="268407.PWYN_13990"/>
<evidence type="ECO:0000256" key="1">
    <source>
        <dbReference type="ARBA" id="ARBA00007789"/>
    </source>
</evidence>
<dbReference type="InterPro" id="IPR011251">
    <property type="entry name" value="Luciferase-like_dom"/>
</dbReference>
<dbReference type="eggNOG" id="COG2141">
    <property type="taxonomic scope" value="Bacteria"/>
</dbReference>
<dbReference type="SUPFAM" id="SSF51679">
    <property type="entry name" value="Bacterial luciferase-like"/>
    <property type="match status" value="1"/>
</dbReference>
<sequence>MKKLSVLDQSPVSEGSTPAEALVQTVLLAQEAERLGYHRFWVSEHHAAPGLAGSSPEILIAHLAAVTSSIRIGSGGVLLTHYSAYKVAENFRVLEGLSPGRIDLGIGRAPGGAALATRALQENQLRDLDRYEEQIQDLISYLYNRFDPAHRFAGLHVTPAVPTAPEIWLLGSSIGSSSLSAKLGTGFAFAQFINGDGGSAAVKEYKKNFRSSEVIGSPRCIVAVFVVCAETSEEADRLASSMDLSLILLEKGHVSTGTPTVEQALAYKYTPYDMFRIHDNRKRMVVGSPESVREQLEALAELYQCEEIMIANLIHSFPDKLKSLQLVAKACGLQSSVNLLSDGDRLR</sequence>
<feature type="domain" description="Luciferase-like" evidence="2">
    <location>
        <begin position="8"/>
        <end position="302"/>
    </location>
</feature>
<dbReference type="Proteomes" id="UP000029734">
    <property type="component" value="Unassembled WGS sequence"/>
</dbReference>
<keyword evidence="4" id="KW-1185">Reference proteome</keyword>
<dbReference type="InterPro" id="IPR019949">
    <property type="entry name" value="CmoO-like"/>
</dbReference>
<evidence type="ECO:0000313" key="3">
    <source>
        <dbReference type="EMBL" id="KGE20321.1"/>
    </source>
</evidence>
<protein>
    <recommendedName>
        <fullName evidence="2">Luciferase-like domain-containing protein</fullName>
    </recommendedName>
</protein>
<reference evidence="3 4" key="2">
    <citation type="submission" date="2014-10" db="EMBL/GenBank/DDBJ databases">
        <title>Comparative genomics of the Paenibacillus odorifer group.</title>
        <authorList>
            <person name="Tsai Y.-C."/>
            <person name="Martin N."/>
            <person name="Korlach J."/>
            <person name="Wiedmann M."/>
        </authorList>
    </citation>
    <scope>NUCLEOTIDE SEQUENCE [LARGE SCALE GENOMIC DNA]</scope>
    <source>
        <strain evidence="3 4">DSM 18334</strain>
    </source>
</reference>
<dbReference type="AlphaFoldDB" id="A0A098ME44"/>
<dbReference type="GO" id="GO:0016705">
    <property type="term" value="F:oxidoreductase activity, acting on paired donors, with incorporation or reduction of molecular oxygen"/>
    <property type="evidence" value="ECO:0007669"/>
    <property type="project" value="InterPro"/>
</dbReference>
<dbReference type="PANTHER" id="PTHR30137:SF19">
    <property type="entry name" value="LUCIFERASE-LIKE MONOOXYGENASE"/>
    <property type="match status" value="1"/>
</dbReference>
<comment type="caution">
    <text evidence="3">The sequence shown here is derived from an EMBL/GenBank/DDBJ whole genome shotgun (WGS) entry which is preliminary data.</text>
</comment>
<dbReference type="InterPro" id="IPR036661">
    <property type="entry name" value="Luciferase-like_sf"/>
</dbReference>
<evidence type="ECO:0000313" key="4">
    <source>
        <dbReference type="Proteomes" id="UP000029734"/>
    </source>
</evidence>
<dbReference type="NCBIfam" id="TIGR03558">
    <property type="entry name" value="oxido_grp_1"/>
    <property type="match status" value="1"/>
</dbReference>
<dbReference type="GO" id="GO:0005829">
    <property type="term" value="C:cytosol"/>
    <property type="evidence" value="ECO:0007669"/>
    <property type="project" value="TreeGrafter"/>
</dbReference>
<comment type="similarity">
    <text evidence="1">To bacterial alkanal monooxygenase alpha and beta chains.</text>
</comment>
<evidence type="ECO:0000259" key="2">
    <source>
        <dbReference type="Pfam" id="PF00296"/>
    </source>
</evidence>
<dbReference type="EMBL" id="JQCR01000002">
    <property type="protein sequence ID" value="KGE20321.1"/>
    <property type="molecule type" value="Genomic_DNA"/>
</dbReference>
<dbReference type="InterPro" id="IPR050766">
    <property type="entry name" value="Bact_Lucif_Oxidored"/>
</dbReference>
<name>A0A098ME44_9BACL</name>
<proteinExistence type="predicted"/>
<gene>
    <name evidence="3" type="ORF">PWYN_13990</name>
</gene>
<reference evidence="3 4" key="1">
    <citation type="submission" date="2014-08" db="EMBL/GenBank/DDBJ databases">
        <authorList>
            <person name="den Bakker H.C."/>
        </authorList>
    </citation>
    <scope>NUCLEOTIDE SEQUENCE [LARGE SCALE GENOMIC DNA]</scope>
    <source>
        <strain evidence="3 4">DSM 18334</strain>
    </source>
</reference>